<feature type="chain" id="PRO_5024284543" description="Rap1a immunity protein domain-containing protein" evidence="1">
    <location>
        <begin position="20"/>
        <end position="116"/>
    </location>
</feature>
<evidence type="ECO:0008006" key="4">
    <source>
        <dbReference type="Google" id="ProtNLM"/>
    </source>
</evidence>
<name>A0A5M6IRJ6_9PROT</name>
<dbReference type="Proteomes" id="UP000325255">
    <property type="component" value="Unassembled WGS sequence"/>
</dbReference>
<feature type="signal peptide" evidence="1">
    <location>
        <begin position="1"/>
        <end position="19"/>
    </location>
</feature>
<keyword evidence="3" id="KW-1185">Reference proteome</keyword>
<proteinExistence type="predicted"/>
<protein>
    <recommendedName>
        <fullName evidence="4">Rap1a immunity protein domain-containing protein</fullName>
    </recommendedName>
</protein>
<dbReference type="EMBL" id="VWPK01000031">
    <property type="protein sequence ID" value="KAA5610517.1"/>
    <property type="molecule type" value="Genomic_DNA"/>
</dbReference>
<dbReference type="RefSeq" id="WP_150042389.1">
    <property type="nucleotide sequence ID" value="NZ_OW485601.1"/>
</dbReference>
<reference evidence="2 3" key="1">
    <citation type="submission" date="2019-09" db="EMBL/GenBank/DDBJ databases">
        <title>Genome sequence of Rhodovastum atsumiense, a diverse member of the Acetobacteraceae family of non-sulfur purple photosynthetic bacteria.</title>
        <authorList>
            <person name="Meyer T."/>
            <person name="Kyndt J."/>
        </authorList>
    </citation>
    <scope>NUCLEOTIDE SEQUENCE [LARGE SCALE GENOMIC DNA]</scope>
    <source>
        <strain evidence="2 3">DSM 21279</strain>
    </source>
</reference>
<keyword evidence="1" id="KW-0732">Signal</keyword>
<sequence length="116" mass="12892">MRRLLLAAVLVLVPPTLLRADRPDAPTDYSTATRAEYVFTCMAVNGGTRDALQRCACAIDVIASLLPRDRYEAAETVLRMRRDVGGYLAQQFRTGISNDIVRDLDEAQAEAEVRCF</sequence>
<dbReference type="OrthoDB" id="7277196at2"/>
<accession>A0A5M6IRJ6</accession>
<dbReference type="AlphaFoldDB" id="A0A5M6IRJ6"/>
<organism evidence="2 3">
    <name type="scientific">Rhodovastum atsumiense</name>
    <dbReference type="NCBI Taxonomy" id="504468"/>
    <lineage>
        <taxon>Bacteria</taxon>
        <taxon>Pseudomonadati</taxon>
        <taxon>Pseudomonadota</taxon>
        <taxon>Alphaproteobacteria</taxon>
        <taxon>Acetobacterales</taxon>
        <taxon>Acetobacteraceae</taxon>
        <taxon>Rhodovastum</taxon>
    </lineage>
</organism>
<evidence type="ECO:0000256" key="1">
    <source>
        <dbReference type="SAM" id="SignalP"/>
    </source>
</evidence>
<comment type="caution">
    <text evidence="2">The sequence shown here is derived from an EMBL/GenBank/DDBJ whole genome shotgun (WGS) entry which is preliminary data.</text>
</comment>
<evidence type="ECO:0000313" key="3">
    <source>
        <dbReference type="Proteomes" id="UP000325255"/>
    </source>
</evidence>
<evidence type="ECO:0000313" key="2">
    <source>
        <dbReference type="EMBL" id="KAA5610517.1"/>
    </source>
</evidence>
<gene>
    <name evidence="2" type="ORF">F1189_18705</name>
</gene>